<evidence type="ECO:0000256" key="4">
    <source>
        <dbReference type="ARBA" id="ARBA00022676"/>
    </source>
</evidence>
<evidence type="ECO:0000313" key="13">
    <source>
        <dbReference type="Proteomes" id="UP000005240"/>
    </source>
</evidence>
<keyword evidence="7" id="KW-0057">Aromatic amino acid biosynthesis</keyword>
<dbReference type="EC" id="2.4.2.18" evidence="2"/>
<dbReference type="Pfam" id="PF00591">
    <property type="entry name" value="Glycos_transf_3"/>
    <property type="match status" value="1"/>
</dbReference>
<evidence type="ECO:0000256" key="6">
    <source>
        <dbReference type="ARBA" id="ARBA00022822"/>
    </source>
</evidence>
<evidence type="ECO:0000259" key="10">
    <source>
        <dbReference type="Pfam" id="PF00591"/>
    </source>
</evidence>
<dbReference type="VEuPathDB" id="FungiDB:PTTG_09970"/>
<dbReference type="FunFam" id="3.40.1030.10:FF:000002">
    <property type="entry name" value="Anthranilate phosphoribosyltransferase"/>
    <property type="match status" value="1"/>
</dbReference>
<dbReference type="EnsemblFungi" id="PTTG_09970-t43_2">
    <property type="protein sequence ID" value="PTTG_09970-t43_2-p1"/>
    <property type="gene ID" value="PTTG_09970"/>
</dbReference>
<evidence type="ECO:0000313" key="11">
    <source>
        <dbReference type="EMBL" id="OAV91604.1"/>
    </source>
</evidence>
<dbReference type="EMBL" id="ADAS02000078">
    <property type="protein sequence ID" value="OAV91603.1"/>
    <property type="molecule type" value="Genomic_DNA"/>
</dbReference>
<gene>
    <name evidence="11" type="ORF">PTTG_09970</name>
</gene>
<evidence type="ECO:0000256" key="5">
    <source>
        <dbReference type="ARBA" id="ARBA00022679"/>
    </source>
</evidence>
<evidence type="ECO:0000313" key="12">
    <source>
        <dbReference type="EnsemblFungi" id="PTTG_09970-t43_1-p1"/>
    </source>
</evidence>
<reference evidence="11" key="1">
    <citation type="submission" date="2009-11" db="EMBL/GenBank/DDBJ databases">
        <authorList>
            <consortium name="The Broad Institute Genome Sequencing Platform"/>
            <person name="Ward D."/>
            <person name="Feldgarden M."/>
            <person name="Earl A."/>
            <person name="Young S.K."/>
            <person name="Zeng Q."/>
            <person name="Koehrsen M."/>
            <person name="Alvarado L."/>
            <person name="Berlin A."/>
            <person name="Bochicchio J."/>
            <person name="Borenstein D."/>
            <person name="Chapman S.B."/>
            <person name="Chen Z."/>
            <person name="Engels R."/>
            <person name="Freedman E."/>
            <person name="Gellesch M."/>
            <person name="Goldberg J."/>
            <person name="Griggs A."/>
            <person name="Gujja S."/>
            <person name="Heilman E."/>
            <person name="Heiman D."/>
            <person name="Hepburn T."/>
            <person name="Howarth C."/>
            <person name="Jen D."/>
            <person name="Larson L."/>
            <person name="Lewis B."/>
            <person name="Mehta T."/>
            <person name="Park D."/>
            <person name="Pearson M."/>
            <person name="Roberts A."/>
            <person name="Saif S."/>
            <person name="Shea T."/>
            <person name="Shenoy N."/>
            <person name="Sisk P."/>
            <person name="Stolte C."/>
            <person name="Sykes S."/>
            <person name="Thomson T."/>
            <person name="Walk T."/>
            <person name="White J."/>
            <person name="Yandava C."/>
            <person name="Izard J."/>
            <person name="Baranova O.V."/>
            <person name="Blanton J.M."/>
            <person name="Tanner A.C."/>
            <person name="Dewhirst F.E."/>
            <person name="Haas B."/>
            <person name="Nusbaum C."/>
            <person name="Birren B."/>
        </authorList>
    </citation>
    <scope>NUCLEOTIDE SEQUENCE [LARGE SCALE GENOMIC DNA]</scope>
    <source>
        <strain evidence="11">1-1 BBBD Race 1</strain>
    </source>
</reference>
<keyword evidence="13" id="KW-1185">Reference proteome</keyword>
<dbReference type="GO" id="GO:0005829">
    <property type="term" value="C:cytosol"/>
    <property type="evidence" value="ECO:0007669"/>
    <property type="project" value="TreeGrafter"/>
</dbReference>
<dbReference type="AlphaFoldDB" id="A0A180GGA1"/>
<keyword evidence="5 11" id="KW-0808">Transferase</keyword>
<accession>A0A180GGA1</accession>
<dbReference type="SUPFAM" id="SSF52418">
    <property type="entry name" value="Nucleoside phosphorylase/phosphoribosyltransferase catalytic domain"/>
    <property type="match status" value="1"/>
</dbReference>
<evidence type="ECO:0000256" key="8">
    <source>
        <dbReference type="ARBA" id="ARBA00061500"/>
    </source>
</evidence>
<dbReference type="PANTHER" id="PTHR43285">
    <property type="entry name" value="ANTHRANILATE PHOSPHORIBOSYLTRANSFERASE"/>
    <property type="match status" value="1"/>
</dbReference>
<dbReference type="EnsemblFungi" id="PTTG_09970-t43_1">
    <property type="protein sequence ID" value="PTTG_09970-t43_1-p1"/>
    <property type="gene ID" value="PTTG_09970"/>
</dbReference>
<dbReference type="GO" id="GO:0004048">
    <property type="term" value="F:anthranilate phosphoribosyltransferase activity"/>
    <property type="evidence" value="ECO:0007669"/>
    <property type="project" value="UniProtKB-EC"/>
</dbReference>
<reference evidence="12 13" key="3">
    <citation type="journal article" date="2017" name="G3 (Bethesda)">
        <title>Comparative analysis highlights variable genome content of wheat rusts and divergence of the mating loci.</title>
        <authorList>
            <person name="Cuomo C.A."/>
            <person name="Bakkeren G."/>
            <person name="Khalil H.B."/>
            <person name="Panwar V."/>
            <person name="Joly D."/>
            <person name="Linning R."/>
            <person name="Sakthikumar S."/>
            <person name="Song X."/>
            <person name="Adiconis X."/>
            <person name="Fan L."/>
            <person name="Goldberg J.M."/>
            <person name="Levin J.Z."/>
            <person name="Young S."/>
            <person name="Zeng Q."/>
            <person name="Anikster Y."/>
            <person name="Bruce M."/>
            <person name="Wang M."/>
            <person name="Yin C."/>
            <person name="McCallum B."/>
            <person name="Szabo L.J."/>
            <person name="Hulbert S."/>
            <person name="Chen X."/>
            <person name="Fellers J.P."/>
        </authorList>
    </citation>
    <scope>NUCLEOTIDE SEQUENCE</scope>
    <source>
        <strain evidence="12">isolate 1-1 / race 1 (BBBD)</strain>
        <strain evidence="13">Isolate 1-1 / race 1 (BBBD)</strain>
    </source>
</reference>
<evidence type="ECO:0000256" key="3">
    <source>
        <dbReference type="ARBA" id="ARBA00022605"/>
    </source>
</evidence>
<proteinExistence type="inferred from homology"/>
<feature type="domain" description="Glycosyl transferase family 3" evidence="10">
    <location>
        <begin position="119"/>
        <end position="378"/>
    </location>
</feature>
<organism evidence="11">
    <name type="scientific">Puccinia triticina (isolate 1-1 / race 1 (BBBD))</name>
    <name type="common">Brown leaf rust fungus</name>
    <dbReference type="NCBI Taxonomy" id="630390"/>
    <lineage>
        <taxon>Eukaryota</taxon>
        <taxon>Fungi</taxon>
        <taxon>Dikarya</taxon>
        <taxon>Basidiomycota</taxon>
        <taxon>Pucciniomycotina</taxon>
        <taxon>Pucciniomycetes</taxon>
        <taxon>Pucciniales</taxon>
        <taxon>Pucciniaceae</taxon>
        <taxon>Puccinia</taxon>
    </lineage>
</organism>
<evidence type="ECO:0000256" key="1">
    <source>
        <dbReference type="ARBA" id="ARBA00004907"/>
    </source>
</evidence>
<comment type="similarity">
    <text evidence="8">Belongs to the anthranilate phosphoribosyltransferase family.</text>
</comment>
<evidence type="ECO:0000256" key="9">
    <source>
        <dbReference type="ARBA" id="ARBA00071401"/>
    </source>
</evidence>
<reference evidence="12" key="4">
    <citation type="submission" date="2025-05" db="UniProtKB">
        <authorList>
            <consortium name="EnsemblFungi"/>
        </authorList>
    </citation>
    <scope>IDENTIFICATION</scope>
    <source>
        <strain evidence="12">isolate 1-1 / race 1 (BBBD)</strain>
    </source>
</reference>
<dbReference type="Proteomes" id="UP000005240">
    <property type="component" value="Unassembled WGS sequence"/>
</dbReference>
<keyword evidence="4 11" id="KW-0328">Glycosyltransferase</keyword>
<name>A0A180GGA1_PUCT1</name>
<dbReference type="InterPro" id="IPR035902">
    <property type="entry name" value="Nuc_phospho_transferase"/>
</dbReference>
<dbReference type="EMBL" id="ADAS02000078">
    <property type="protein sequence ID" value="OAV91604.1"/>
    <property type="molecule type" value="Genomic_DNA"/>
</dbReference>
<evidence type="ECO:0000256" key="7">
    <source>
        <dbReference type="ARBA" id="ARBA00023141"/>
    </source>
</evidence>
<protein>
    <recommendedName>
        <fullName evidence="9">Anthranilate phosphoribosyltransferase</fullName>
        <ecNumber evidence="2">2.4.2.18</ecNumber>
    </recommendedName>
</protein>
<dbReference type="NCBIfam" id="TIGR01245">
    <property type="entry name" value="trpD"/>
    <property type="match status" value="1"/>
</dbReference>
<dbReference type="InterPro" id="IPR000312">
    <property type="entry name" value="Glycosyl_Trfase_fam3"/>
</dbReference>
<dbReference type="EnsemblFungi" id="PTTG_09970-t43_3">
    <property type="protein sequence ID" value="PTTG_09970-t43_3-p1"/>
    <property type="gene ID" value="PTTG_09970"/>
</dbReference>
<keyword evidence="3" id="KW-0028">Amino-acid biosynthesis</keyword>
<sequence length="399" mass="42927">MSSSEFQLVLRKIVEFSQHYHESQGLHNPPVNGDASSAGSKHDNLPVLADLKTAIRVLADENVSVPIQFAGLLTALSVSGLDRNERVIQTFVQEIISQWNLGAGLVDRRPDEHDPAANPICDIVGTGGDGFNTFNVSTTAAIVAAGAGVKVCKHGNRAASSASGSADLLMALGIPLDRLDPPQVAQLIQDPELDFAFLFSAKFYPIFARLSPIRKTLGFPTIFNLLGPLLNPVRPDRLIIGVTKPELGPIFCRVLHLCGSAKSWVVCSEEGLDEISTAGETSLWRLESDGSITHERLSPTQTFGLPCHSLDLLTGESAQENLHMLHDLLDGNFKTEKHKAILDFVLMNASALIVLSGKTDDFKEGVKLARDSLVSGKAKATINSFKEKALSIVPHSSQA</sequence>
<reference evidence="11" key="2">
    <citation type="submission" date="2016-05" db="EMBL/GenBank/DDBJ databases">
        <title>Comparative analysis highlights variable genome content of wheat rusts and divergence of the mating loci.</title>
        <authorList>
            <person name="Cuomo C.A."/>
            <person name="Bakkeren G."/>
            <person name="Szabo L."/>
            <person name="Khalil H."/>
            <person name="Joly D."/>
            <person name="Goldberg J."/>
            <person name="Young S."/>
            <person name="Zeng Q."/>
            <person name="Fellers J."/>
        </authorList>
    </citation>
    <scope>NUCLEOTIDE SEQUENCE [LARGE SCALE GENOMIC DNA]</scope>
    <source>
        <strain evidence="11">1-1 BBBD Race 1</strain>
    </source>
</reference>
<keyword evidence="6" id="KW-0822">Tryptophan biosynthesis</keyword>
<dbReference type="STRING" id="630390.A0A180GGA1"/>
<dbReference type="OrthoDB" id="427800at2759"/>
<dbReference type="EMBL" id="ADAS02000078">
    <property type="protein sequence ID" value="OAV91605.1"/>
    <property type="molecule type" value="Genomic_DNA"/>
</dbReference>
<evidence type="ECO:0000256" key="2">
    <source>
        <dbReference type="ARBA" id="ARBA00011948"/>
    </source>
</evidence>
<comment type="pathway">
    <text evidence="1">Amino-acid biosynthesis; L-tryptophan biosynthesis; L-tryptophan from chorismate: step 2/5.</text>
</comment>
<dbReference type="Gene3D" id="3.40.1030.10">
    <property type="entry name" value="Nucleoside phosphorylase/phosphoribosyltransferase catalytic domain"/>
    <property type="match status" value="1"/>
</dbReference>
<dbReference type="GO" id="GO:0000162">
    <property type="term" value="P:L-tryptophan biosynthetic process"/>
    <property type="evidence" value="ECO:0007669"/>
    <property type="project" value="UniProtKB-KW"/>
</dbReference>
<dbReference type="InterPro" id="IPR005940">
    <property type="entry name" value="Anthranilate_Pribosyl_Tfrase"/>
</dbReference>
<dbReference type="PANTHER" id="PTHR43285:SF2">
    <property type="entry name" value="ANTHRANILATE PHOSPHORIBOSYLTRANSFERASE"/>
    <property type="match status" value="1"/>
</dbReference>